<dbReference type="CDD" id="cd06222">
    <property type="entry name" value="RNase_H_like"/>
    <property type="match status" value="1"/>
</dbReference>
<comment type="caution">
    <text evidence="3">The sequence shown here is derived from an EMBL/GenBank/DDBJ whole genome shotgun (WGS) entry which is preliminary data.</text>
</comment>
<dbReference type="AlphaFoldDB" id="A0AAW2BNM9"/>
<dbReference type="GO" id="GO:0004523">
    <property type="term" value="F:RNA-DNA hybrid ribonuclease activity"/>
    <property type="evidence" value="ECO:0007669"/>
    <property type="project" value="InterPro"/>
</dbReference>
<dbReference type="InterPro" id="IPR052929">
    <property type="entry name" value="RNase_H-like_EbsB-rel"/>
</dbReference>
<dbReference type="PANTHER" id="PTHR47074:SF48">
    <property type="entry name" value="POLYNUCLEOTIDYL TRANSFERASE, RIBONUCLEASE H-LIKE SUPERFAMILY PROTEIN"/>
    <property type="match status" value="1"/>
</dbReference>
<dbReference type="InterPro" id="IPR002156">
    <property type="entry name" value="RNaseH_domain"/>
</dbReference>
<evidence type="ECO:0000313" key="4">
    <source>
        <dbReference type="Proteomes" id="UP001459277"/>
    </source>
</evidence>
<feature type="compositionally biased region" description="Basic and acidic residues" evidence="1">
    <location>
        <begin position="20"/>
        <end position="44"/>
    </location>
</feature>
<evidence type="ECO:0000256" key="1">
    <source>
        <dbReference type="SAM" id="MobiDB-lite"/>
    </source>
</evidence>
<feature type="domain" description="RNase H type-1" evidence="2">
    <location>
        <begin position="69"/>
        <end position="164"/>
    </location>
</feature>
<dbReference type="GO" id="GO:0003676">
    <property type="term" value="F:nucleic acid binding"/>
    <property type="evidence" value="ECO:0007669"/>
    <property type="project" value="InterPro"/>
</dbReference>
<accession>A0AAW2BNM9</accession>
<reference evidence="3 4" key="1">
    <citation type="submission" date="2024-01" db="EMBL/GenBank/DDBJ databases">
        <title>A telomere-to-telomere, gap-free genome of sweet tea (Lithocarpus litseifolius).</title>
        <authorList>
            <person name="Zhou J."/>
        </authorList>
    </citation>
    <scope>NUCLEOTIDE SEQUENCE [LARGE SCALE GENOMIC DNA]</scope>
    <source>
        <strain evidence="3">Zhou-2022a</strain>
        <tissue evidence="3">Leaf</tissue>
    </source>
</reference>
<dbReference type="Proteomes" id="UP001459277">
    <property type="component" value="Unassembled WGS sequence"/>
</dbReference>
<keyword evidence="4" id="KW-1185">Reference proteome</keyword>
<dbReference type="PANTHER" id="PTHR47074">
    <property type="entry name" value="BNAC02G40300D PROTEIN"/>
    <property type="match status" value="1"/>
</dbReference>
<proteinExistence type="predicted"/>
<evidence type="ECO:0000259" key="2">
    <source>
        <dbReference type="Pfam" id="PF13456"/>
    </source>
</evidence>
<organism evidence="3 4">
    <name type="scientific">Lithocarpus litseifolius</name>
    <dbReference type="NCBI Taxonomy" id="425828"/>
    <lineage>
        <taxon>Eukaryota</taxon>
        <taxon>Viridiplantae</taxon>
        <taxon>Streptophyta</taxon>
        <taxon>Embryophyta</taxon>
        <taxon>Tracheophyta</taxon>
        <taxon>Spermatophyta</taxon>
        <taxon>Magnoliopsida</taxon>
        <taxon>eudicotyledons</taxon>
        <taxon>Gunneridae</taxon>
        <taxon>Pentapetalae</taxon>
        <taxon>rosids</taxon>
        <taxon>fabids</taxon>
        <taxon>Fagales</taxon>
        <taxon>Fagaceae</taxon>
        <taxon>Lithocarpus</taxon>
    </lineage>
</organism>
<feature type="region of interest" description="Disordered" evidence="1">
    <location>
        <begin position="14"/>
        <end position="44"/>
    </location>
</feature>
<gene>
    <name evidence="3" type="ORF">SO802_031924</name>
</gene>
<protein>
    <recommendedName>
        <fullName evidence="2">RNase H type-1 domain-containing protein</fullName>
    </recommendedName>
</protein>
<evidence type="ECO:0000313" key="3">
    <source>
        <dbReference type="EMBL" id="KAK9986973.1"/>
    </source>
</evidence>
<name>A0AAW2BNM9_9ROSI</name>
<dbReference type="EMBL" id="JAZDWU010000011">
    <property type="protein sequence ID" value="KAK9986973.1"/>
    <property type="molecule type" value="Genomic_DNA"/>
</dbReference>
<sequence>MDFGLGGLSKALQLPTRGKRSSDSTREEELCNHSDFRESTRGKVGDGDVVGPSLSVAVESHPSLFSALNRSGFGAVIQNKKGEVMAAMATKGPEVSCIEETEFLTCRKAIEFAVDVGFSELVIEGDNFCVIKVVLALQDDYSLLGNVIGDIHHLVRNLQWVRIECTR</sequence>
<dbReference type="InterPro" id="IPR044730">
    <property type="entry name" value="RNase_H-like_dom_plant"/>
</dbReference>
<dbReference type="Pfam" id="PF13456">
    <property type="entry name" value="RVT_3"/>
    <property type="match status" value="1"/>
</dbReference>